<dbReference type="EMBL" id="JBGFFX010000019">
    <property type="protein sequence ID" value="MEY8773214.1"/>
    <property type="molecule type" value="Genomic_DNA"/>
</dbReference>
<organism evidence="1 2">
    <name type="scientific">Erwinia aeris</name>
    <dbReference type="NCBI Taxonomy" id="3239803"/>
    <lineage>
        <taxon>Bacteria</taxon>
        <taxon>Pseudomonadati</taxon>
        <taxon>Pseudomonadota</taxon>
        <taxon>Gammaproteobacteria</taxon>
        <taxon>Enterobacterales</taxon>
        <taxon>Erwiniaceae</taxon>
        <taxon>Erwinia</taxon>
    </lineage>
</organism>
<dbReference type="Proteomes" id="UP001565243">
    <property type="component" value="Unassembled WGS sequence"/>
</dbReference>
<keyword evidence="2" id="KW-1185">Reference proteome</keyword>
<accession>A0ABV4EE41</accession>
<evidence type="ECO:0000313" key="2">
    <source>
        <dbReference type="Proteomes" id="UP001565243"/>
    </source>
</evidence>
<comment type="caution">
    <text evidence="1">The sequence shown here is derived from an EMBL/GenBank/DDBJ whole genome shotgun (WGS) entry which is preliminary data.</text>
</comment>
<gene>
    <name evidence="1" type="ORF">AB6T85_22680</name>
</gene>
<evidence type="ECO:0000313" key="1">
    <source>
        <dbReference type="EMBL" id="MEY8773214.1"/>
    </source>
</evidence>
<proteinExistence type="predicted"/>
<sequence length="104" mass="11623">MTHQDAYFDTLARIEKGEWDFGCTDEDNEVRATKAAKALAHFARLNEQDGDGCPVSEIIVDFLADLMHLGEVIHFRVLDAESAVIPLVRIAAVHFNAEINEPQE</sequence>
<reference evidence="1 2" key="1">
    <citation type="submission" date="2024-07" db="EMBL/GenBank/DDBJ databases">
        <authorList>
            <person name="Hebao G."/>
        </authorList>
    </citation>
    <scope>NUCLEOTIDE SEQUENCE [LARGE SCALE GENOMIC DNA]</scope>
    <source>
        <strain evidence="1 2">ACCC 02193</strain>
    </source>
</reference>
<name>A0ABV4EE41_9GAMM</name>
<dbReference type="RefSeq" id="WP_369896863.1">
    <property type="nucleotide sequence ID" value="NZ_JBGFFX010000019.1"/>
</dbReference>
<protein>
    <submittedName>
        <fullName evidence="1">Uncharacterized protein</fullName>
    </submittedName>
</protein>